<protein>
    <recommendedName>
        <fullName evidence="4">SHSP domain-containing protein</fullName>
    </recommendedName>
</protein>
<comment type="caution">
    <text evidence="2">The sequence shown here is derived from an EMBL/GenBank/DDBJ whole genome shotgun (WGS) entry which is preliminary data.</text>
</comment>
<evidence type="ECO:0000256" key="1">
    <source>
        <dbReference type="SAM" id="MobiDB-lite"/>
    </source>
</evidence>
<accession>A0A835R7R4</accession>
<feature type="region of interest" description="Disordered" evidence="1">
    <location>
        <begin position="131"/>
        <end position="159"/>
    </location>
</feature>
<name>A0A835R7R4_VANPL</name>
<dbReference type="PANTHER" id="PTHR33879">
    <property type="entry name" value="17.6 KDA CLASS II HEAT SHOCK PROTEIN-RELATED"/>
    <property type="match status" value="1"/>
</dbReference>
<reference evidence="2 3" key="1">
    <citation type="journal article" date="2020" name="Nat. Food">
        <title>A phased Vanilla planifolia genome enables genetic improvement of flavour and production.</title>
        <authorList>
            <person name="Hasing T."/>
            <person name="Tang H."/>
            <person name="Brym M."/>
            <person name="Khazi F."/>
            <person name="Huang T."/>
            <person name="Chambers A.H."/>
        </authorList>
    </citation>
    <scope>NUCLEOTIDE SEQUENCE [LARGE SCALE GENOMIC DNA]</scope>
    <source>
        <tissue evidence="2">Leaf</tissue>
    </source>
</reference>
<organism evidence="2 3">
    <name type="scientific">Vanilla planifolia</name>
    <name type="common">Vanilla</name>
    <dbReference type="NCBI Taxonomy" id="51239"/>
    <lineage>
        <taxon>Eukaryota</taxon>
        <taxon>Viridiplantae</taxon>
        <taxon>Streptophyta</taxon>
        <taxon>Embryophyta</taxon>
        <taxon>Tracheophyta</taxon>
        <taxon>Spermatophyta</taxon>
        <taxon>Magnoliopsida</taxon>
        <taxon>Liliopsida</taxon>
        <taxon>Asparagales</taxon>
        <taxon>Orchidaceae</taxon>
        <taxon>Vanilloideae</taxon>
        <taxon>Vanilleae</taxon>
        <taxon>Vanilla</taxon>
    </lineage>
</organism>
<feature type="compositionally biased region" description="Acidic residues" evidence="1">
    <location>
        <begin position="141"/>
        <end position="150"/>
    </location>
</feature>
<dbReference type="Proteomes" id="UP000639772">
    <property type="component" value="Unassembled WGS sequence"/>
</dbReference>
<proteinExistence type="predicted"/>
<evidence type="ECO:0008006" key="4">
    <source>
        <dbReference type="Google" id="ProtNLM"/>
    </source>
</evidence>
<dbReference type="OrthoDB" id="1922291at2759"/>
<dbReference type="CDD" id="cd06464">
    <property type="entry name" value="ACD_sHsps-like"/>
    <property type="match status" value="1"/>
</dbReference>
<sequence>MRVHPVPKKRTVAFRYGPNASFSVVESNPGPQKRLRRLPHVFSKVLELPFRAEADALASGGKFDGGVRAHAIQIHPGVTKVVIRKAGGDLGDDGEVDEELELDRWRFRLPQSTLPAMAKAEYADGELVVTVPKDPGCGGSEAEDGGDSIDGDPSRVLAQ</sequence>
<dbReference type="PANTHER" id="PTHR33879:SF3">
    <property type="entry name" value="17.6 KDA CLASS II HEAT SHOCK PROTEIN-RELATED"/>
    <property type="match status" value="1"/>
</dbReference>
<dbReference type="EMBL" id="JADCNM010000004">
    <property type="protein sequence ID" value="KAG0487296.1"/>
    <property type="molecule type" value="Genomic_DNA"/>
</dbReference>
<dbReference type="AlphaFoldDB" id="A0A835R7R4"/>
<evidence type="ECO:0000313" key="2">
    <source>
        <dbReference type="EMBL" id="KAG0487296.1"/>
    </source>
</evidence>
<gene>
    <name evidence="2" type="ORF">HPP92_009391</name>
</gene>
<evidence type="ECO:0000313" key="3">
    <source>
        <dbReference type="Proteomes" id="UP000639772"/>
    </source>
</evidence>